<evidence type="ECO:0000313" key="1">
    <source>
        <dbReference type="EMBL" id="ACU15446.1"/>
    </source>
</evidence>
<protein>
    <submittedName>
        <fullName evidence="1">Uncharacterized protein</fullName>
    </submittedName>
</protein>
<organism evidence="1">
    <name type="scientific">Glycine max</name>
    <name type="common">Soybean</name>
    <name type="synonym">Glycine hispida</name>
    <dbReference type="NCBI Taxonomy" id="3847"/>
    <lineage>
        <taxon>Eukaryota</taxon>
        <taxon>Viridiplantae</taxon>
        <taxon>Streptophyta</taxon>
        <taxon>Embryophyta</taxon>
        <taxon>Tracheophyta</taxon>
        <taxon>Spermatophyta</taxon>
        <taxon>Magnoliopsida</taxon>
        <taxon>eudicotyledons</taxon>
        <taxon>Gunneridae</taxon>
        <taxon>Pentapetalae</taxon>
        <taxon>rosids</taxon>
        <taxon>fabids</taxon>
        <taxon>Fabales</taxon>
        <taxon>Fabaceae</taxon>
        <taxon>Papilionoideae</taxon>
        <taxon>50 kb inversion clade</taxon>
        <taxon>NPAAA clade</taxon>
        <taxon>indigoferoid/millettioid clade</taxon>
        <taxon>Phaseoleae</taxon>
        <taxon>Glycine</taxon>
        <taxon>Glycine subgen. Soja</taxon>
    </lineage>
</organism>
<accession>C6T1J9</accession>
<dbReference type="AlphaFoldDB" id="C6T1J9"/>
<dbReference type="EMBL" id="BT091305">
    <property type="protein sequence ID" value="ACU15446.1"/>
    <property type="molecule type" value="mRNA"/>
</dbReference>
<name>C6T1J9_SOYBN</name>
<reference evidence="1" key="1">
    <citation type="submission" date="2009-08" db="EMBL/GenBank/DDBJ databases">
        <authorList>
            <person name="Cheung F."/>
            <person name="Xiao Y."/>
            <person name="Chan A."/>
            <person name="Moskal W."/>
            <person name="Town C.D."/>
        </authorList>
    </citation>
    <scope>NUCLEOTIDE SEQUENCE</scope>
</reference>
<proteinExistence type="evidence at transcript level"/>
<sequence>MVMILNITKATIFANSWLGQVKAYKFNRVSKGRIGISFTSNYPAFNLNWRNFINQLHRRFLACILHPLGGVVADLRGNEAETSGGRRVPR</sequence>